<dbReference type="AlphaFoldDB" id="A0A6B0TQL6"/>
<proteinExistence type="predicted"/>
<accession>A0A6B0TQL6</accession>
<name>A0A6B0TQL6_IXORI</name>
<protein>
    <submittedName>
        <fullName evidence="1">Uncharacterized protein</fullName>
    </submittedName>
</protein>
<reference evidence="1" key="1">
    <citation type="submission" date="2019-12" db="EMBL/GenBank/DDBJ databases">
        <title>An insight into the sialome of adult female Ixodes ricinus ticks feeding for 6 days.</title>
        <authorList>
            <person name="Perner J."/>
            <person name="Ribeiro J.M.C."/>
        </authorList>
    </citation>
    <scope>NUCLEOTIDE SEQUENCE</scope>
    <source>
        <strain evidence="1">Semi-engorged</strain>
        <tissue evidence="1">Salivary glands</tissue>
    </source>
</reference>
<dbReference type="EMBL" id="GIFC01000059">
    <property type="protein sequence ID" value="MXU82142.1"/>
    <property type="molecule type" value="Transcribed_RNA"/>
</dbReference>
<organism evidence="1">
    <name type="scientific">Ixodes ricinus</name>
    <name type="common">Common tick</name>
    <name type="synonym">Acarus ricinus</name>
    <dbReference type="NCBI Taxonomy" id="34613"/>
    <lineage>
        <taxon>Eukaryota</taxon>
        <taxon>Metazoa</taxon>
        <taxon>Ecdysozoa</taxon>
        <taxon>Arthropoda</taxon>
        <taxon>Chelicerata</taxon>
        <taxon>Arachnida</taxon>
        <taxon>Acari</taxon>
        <taxon>Parasitiformes</taxon>
        <taxon>Ixodida</taxon>
        <taxon>Ixodoidea</taxon>
        <taxon>Ixodidae</taxon>
        <taxon>Ixodinae</taxon>
        <taxon>Ixodes</taxon>
    </lineage>
</organism>
<sequence>MMSIWRRSLRSVFISWSGSRCIPTQQPFTKILVASAMADGAISSKFSMLHSSKNSRMGDGWEPTEM</sequence>
<evidence type="ECO:0000313" key="1">
    <source>
        <dbReference type="EMBL" id="MXU82142.1"/>
    </source>
</evidence>